<evidence type="ECO:0000313" key="3">
    <source>
        <dbReference type="Proteomes" id="UP001222932"/>
    </source>
</evidence>
<sequence>MRPTKYSPPLPRMKPQPQNIGAMFAHRQRKREQRILRIRETLELRDEIAHEVRLWRSLGLEDEWSAGLEGEDRRDAGWSTPLIAQVKSLEGMLYADVERAHAVFSPEVMERVKGARRRREVWRLNKARKARGEEPVFPERSKDEETLRAVKRAQREERLAEHKGQ</sequence>
<accession>A0AAD3TZG6</accession>
<organism evidence="2 3">
    <name type="scientific">Cutaneotrichosporon spelunceum</name>
    <dbReference type="NCBI Taxonomy" id="1672016"/>
    <lineage>
        <taxon>Eukaryota</taxon>
        <taxon>Fungi</taxon>
        <taxon>Dikarya</taxon>
        <taxon>Basidiomycota</taxon>
        <taxon>Agaricomycotina</taxon>
        <taxon>Tremellomycetes</taxon>
        <taxon>Trichosporonales</taxon>
        <taxon>Trichosporonaceae</taxon>
        <taxon>Cutaneotrichosporon</taxon>
    </lineage>
</organism>
<gene>
    <name evidence="2" type="ORF">CspeluHIS016_0800070</name>
</gene>
<feature type="region of interest" description="Disordered" evidence="1">
    <location>
        <begin position="1"/>
        <end position="20"/>
    </location>
</feature>
<dbReference type="EMBL" id="BTCM01000008">
    <property type="protein sequence ID" value="GMK59401.1"/>
    <property type="molecule type" value="Genomic_DNA"/>
</dbReference>
<feature type="compositionally biased region" description="Pro residues" evidence="1">
    <location>
        <begin position="1"/>
        <end position="14"/>
    </location>
</feature>
<dbReference type="AlphaFoldDB" id="A0AAD3TZG6"/>
<keyword evidence="3" id="KW-1185">Reference proteome</keyword>
<evidence type="ECO:0000256" key="1">
    <source>
        <dbReference type="SAM" id="MobiDB-lite"/>
    </source>
</evidence>
<protein>
    <submittedName>
        <fullName evidence="2">Uncharacterized protein</fullName>
    </submittedName>
</protein>
<evidence type="ECO:0000313" key="2">
    <source>
        <dbReference type="EMBL" id="GMK59401.1"/>
    </source>
</evidence>
<comment type="caution">
    <text evidence="2">The sequence shown here is derived from an EMBL/GenBank/DDBJ whole genome shotgun (WGS) entry which is preliminary data.</text>
</comment>
<reference evidence="2" key="1">
    <citation type="journal article" date="2023" name="BMC Genomics">
        <title>Chromosome-level genome assemblies of Cutaneotrichosporon spp. (Trichosporonales, Basidiomycota) reveal imbalanced evolution between nucleotide sequences and chromosome synteny.</title>
        <authorList>
            <person name="Kobayashi Y."/>
            <person name="Kayamori A."/>
            <person name="Aoki K."/>
            <person name="Shiwa Y."/>
            <person name="Matsutani M."/>
            <person name="Fujita N."/>
            <person name="Sugita T."/>
            <person name="Iwasaki W."/>
            <person name="Tanaka N."/>
            <person name="Takashima M."/>
        </authorList>
    </citation>
    <scope>NUCLEOTIDE SEQUENCE</scope>
    <source>
        <strain evidence="2">HIS016</strain>
    </source>
</reference>
<name>A0AAD3TZG6_9TREE</name>
<feature type="region of interest" description="Disordered" evidence="1">
    <location>
        <begin position="128"/>
        <end position="147"/>
    </location>
</feature>
<reference evidence="2" key="2">
    <citation type="submission" date="2023-06" db="EMBL/GenBank/DDBJ databases">
        <authorList>
            <person name="Kobayashi Y."/>
            <person name="Kayamori A."/>
            <person name="Aoki K."/>
            <person name="Shiwa Y."/>
            <person name="Fujita N."/>
            <person name="Sugita T."/>
            <person name="Iwasaki W."/>
            <person name="Tanaka N."/>
            <person name="Takashima M."/>
        </authorList>
    </citation>
    <scope>NUCLEOTIDE SEQUENCE</scope>
    <source>
        <strain evidence="2">HIS016</strain>
    </source>
</reference>
<proteinExistence type="predicted"/>
<feature type="compositionally biased region" description="Basic and acidic residues" evidence="1">
    <location>
        <begin position="130"/>
        <end position="147"/>
    </location>
</feature>
<dbReference type="Proteomes" id="UP001222932">
    <property type="component" value="Unassembled WGS sequence"/>
</dbReference>